<reference evidence="1" key="1">
    <citation type="submission" date="2021-02" db="EMBL/GenBank/DDBJ databases">
        <title>Natrosporangium hydrolyticum gen. nov., sp. nov, a haloalkaliphilic actinobacterium from a soda solonchak soil.</title>
        <authorList>
            <person name="Sorokin D.Y."/>
            <person name="Khijniak T.V."/>
            <person name="Zakharycheva A.P."/>
            <person name="Boueva O.V."/>
            <person name="Ariskina E.V."/>
            <person name="Hahnke R.L."/>
            <person name="Bunk B."/>
            <person name="Sproer C."/>
            <person name="Schumann P."/>
            <person name="Evtushenko L.I."/>
            <person name="Kublanov I.V."/>
        </authorList>
    </citation>
    <scope>NUCLEOTIDE SEQUENCE</scope>
    <source>
        <strain evidence="1">DSM 106523</strain>
    </source>
</reference>
<sequence>MRIGYSCWGFLGPGVMDTPDGSRSYRRSFIDGLIAAGQEIVLLQANRDLEEAGLDLRDRYRWDGKLPELDAIIFEWRWPLPGRNTTPCGSPGHTCDLHRQDQLVEHYTIRFGLPTLLWDLDRQLAVDDPIRSLPNVAVCEFGISPGPGVHTLLCPVPDELLDRVDPVALARADRPVPLVYVGNQYDRDEAFNQYFAPAAARLSHRVAGKWPRTERWPGLNFTGRAPFSEVESIHHGAVATVLLLPERYAAVGHMSSRWFEALLAGCLPITPADIAHAERFTPPALHVRDSDEVVERLGWFTGVAGSREHGELIASCLPFLDQSRTSRQVARACQLLENLSNRTS</sequence>
<gene>
    <name evidence="1" type="ORF">JQS43_15035</name>
</gene>
<proteinExistence type="predicted"/>
<protein>
    <submittedName>
        <fullName evidence="1">Uncharacterized protein</fullName>
    </submittedName>
</protein>
<organism evidence="1 2">
    <name type="scientific">Natronosporangium hydrolyticum</name>
    <dbReference type="NCBI Taxonomy" id="2811111"/>
    <lineage>
        <taxon>Bacteria</taxon>
        <taxon>Bacillati</taxon>
        <taxon>Actinomycetota</taxon>
        <taxon>Actinomycetes</taxon>
        <taxon>Micromonosporales</taxon>
        <taxon>Micromonosporaceae</taxon>
        <taxon>Natronosporangium</taxon>
    </lineage>
</organism>
<evidence type="ECO:0000313" key="1">
    <source>
        <dbReference type="EMBL" id="QSB12973.1"/>
    </source>
</evidence>
<evidence type="ECO:0000313" key="2">
    <source>
        <dbReference type="Proteomes" id="UP000662857"/>
    </source>
</evidence>
<name>A0A895YC04_9ACTN</name>
<dbReference type="AlphaFoldDB" id="A0A895YC04"/>
<accession>A0A895YC04</accession>
<dbReference type="Proteomes" id="UP000662857">
    <property type="component" value="Chromosome"/>
</dbReference>
<dbReference type="EMBL" id="CP070499">
    <property type="protein sequence ID" value="QSB12973.1"/>
    <property type="molecule type" value="Genomic_DNA"/>
</dbReference>
<dbReference type="RefSeq" id="WP_239675028.1">
    <property type="nucleotide sequence ID" value="NZ_CP070499.1"/>
</dbReference>
<dbReference type="KEGG" id="nhy:JQS43_15035"/>
<keyword evidence="2" id="KW-1185">Reference proteome</keyword>